<feature type="binding site" evidence="10">
    <location>
        <begin position="297"/>
        <end position="298"/>
    </location>
    <ligand>
        <name>S-adenosyl-L-methionine</name>
        <dbReference type="ChEBI" id="CHEBI:59789"/>
    </ligand>
</feature>
<keyword evidence="7 10" id="KW-0496">Mitochondrion</keyword>
<dbReference type="InterPro" id="IPR029063">
    <property type="entry name" value="SAM-dependent_MTases_sf"/>
</dbReference>
<dbReference type="PROSITE" id="PS51684">
    <property type="entry name" value="SAM_MT_TRM5_TYW2"/>
    <property type="match status" value="1"/>
</dbReference>
<organism evidence="13 14">
    <name type="scientific">Rhodotorula taiwanensis</name>
    <dbReference type="NCBI Taxonomy" id="741276"/>
    <lineage>
        <taxon>Eukaryota</taxon>
        <taxon>Fungi</taxon>
        <taxon>Dikarya</taxon>
        <taxon>Basidiomycota</taxon>
        <taxon>Pucciniomycotina</taxon>
        <taxon>Microbotryomycetes</taxon>
        <taxon>Sporidiobolales</taxon>
        <taxon>Sporidiobolaceae</taxon>
        <taxon>Rhodotorula</taxon>
    </lineage>
</organism>
<gene>
    <name evidence="10" type="primary">TRM5</name>
    <name evidence="13" type="ORF">BMF94_5819</name>
</gene>
<dbReference type="GO" id="GO:0052906">
    <property type="term" value="F:tRNA (guanine(37)-N1)-methyltransferase activity"/>
    <property type="evidence" value="ECO:0007669"/>
    <property type="project" value="UniProtKB-UniRule"/>
</dbReference>
<dbReference type="InterPro" id="IPR056744">
    <property type="entry name" value="TRM5/TYW2-like_N"/>
</dbReference>
<keyword evidence="14" id="KW-1185">Reference proteome</keyword>
<evidence type="ECO:0000256" key="5">
    <source>
        <dbReference type="ARBA" id="ARBA00022691"/>
    </source>
</evidence>
<dbReference type="GO" id="GO:0070901">
    <property type="term" value="P:mitochondrial tRNA methylation"/>
    <property type="evidence" value="ECO:0007669"/>
    <property type="project" value="UniProtKB-ARBA"/>
</dbReference>
<dbReference type="Pfam" id="PF02475">
    <property type="entry name" value="TRM5-TYW2_MTfase"/>
    <property type="match status" value="1"/>
</dbReference>
<evidence type="ECO:0000256" key="6">
    <source>
        <dbReference type="ARBA" id="ARBA00022694"/>
    </source>
</evidence>
<comment type="caution">
    <text evidence="13">The sequence shown here is derived from an EMBL/GenBank/DDBJ whole genome shotgun (WGS) entry which is preliminary data.</text>
</comment>
<dbReference type="GO" id="GO:0002939">
    <property type="term" value="P:tRNA N1-guanine methylation"/>
    <property type="evidence" value="ECO:0007669"/>
    <property type="project" value="TreeGrafter"/>
</dbReference>
<feature type="domain" description="SAM-dependent methyltransferase TRM5/TYW2-type" evidence="12">
    <location>
        <begin position="170"/>
        <end position="556"/>
    </location>
</feature>
<comment type="catalytic activity">
    <reaction evidence="9 10">
        <text>guanosine(37) in tRNA + S-adenosyl-L-methionine = N(1)-methylguanosine(37) in tRNA + S-adenosyl-L-homocysteine + H(+)</text>
        <dbReference type="Rhea" id="RHEA:36899"/>
        <dbReference type="Rhea" id="RHEA-COMP:10145"/>
        <dbReference type="Rhea" id="RHEA-COMP:10147"/>
        <dbReference type="ChEBI" id="CHEBI:15378"/>
        <dbReference type="ChEBI" id="CHEBI:57856"/>
        <dbReference type="ChEBI" id="CHEBI:59789"/>
        <dbReference type="ChEBI" id="CHEBI:73542"/>
        <dbReference type="ChEBI" id="CHEBI:74269"/>
        <dbReference type="EC" id="2.1.1.228"/>
    </reaction>
</comment>
<feature type="region of interest" description="Disordered" evidence="11">
    <location>
        <begin position="373"/>
        <end position="443"/>
    </location>
</feature>
<feature type="compositionally biased region" description="Low complexity" evidence="11">
    <location>
        <begin position="429"/>
        <end position="442"/>
    </location>
</feature>
<dbReference type="PANTHER" id="PTHR23245">
    <property type="entry name" value="TRNA METHYLTRANSFERASE"/>
    <property type="match status" value="1"/>
</dbReference>
<name>A0A2S5B419_9BASI</name>
<dbReference type="Proteomes" id="UP000237144">
    <property type="component" value="Unassembled WGS sequence"/>
</dbReference>
<evidence type="ECO:0000256" key="10">
    <source>
        <dbReference type="HAMAP-Rule" id="MF_03152"/>
    </source>
</evidence>
<dbReference type="GO" id="GO:0005634">
    <property type="term" value="C:nucleus"/>
    <property type="evidence" value="ECO:0007669"/>
    <property type="project" value="UniProtKB-SubCell"/>
</dbReference>
<accession>A0A2S5B419</accession>
<evidence type="ECO:0000256" key="9">
    <source>
        <dbReference type="ARBA" id="ARBA00047783"/>
    </source>
</evidence>
<proteinExistence type="inferred from homology"/>
<feature type="binding site" evidence="10">
    <location>
        <begin position="352"/>
        <end position="353"/>
    </location>
    <ligand>
        <name>S-adenosyl-L-methionine</name>
        <dbReference type="ChEBI" id="CHEBI:59789"/>
    </ligand>
</feature>
<dbReference type="InterPro" id="IPR056743">
    <property type="entry name" value="TRM5-TYW2-like_MTfase"/>
</dbReference>
<comment type="similarity">
    <text evidence="1">Belongs to the class I-like SAM-binding methyltransferase superfamily. TRM5/TYW2 family.</text>
</comment>
<dbReference type="HAMAP" id="MF_03152">
    <property type="entry name" value="TRM5"/>
    <property type="match status" value="1"/>
</dbReference>
<feature type="binding site" evidence="10">
    <location>
        <position position="457"/>
    </location>
    <ligand>
        <name>S-adenosyl-L-methionine</name>
        <dbReference type="ChEBI" id="CHEBI:59789"/>
    </ligand>
</feature>
<keyword evidence="8 10" id="KW-0539">Nucleus</keyword>
<keyword evidence="3 10" id="KW-0489">Methyltransferase</keyword>
<dbReference type="InterPro" id="IPR030382">
    <property type="entry name" value="MeTrfase_TRM5/TYW2"/>
</dbReference>
<evidence type="ECO:0000256" key="1">
    <source>
        <dbReference type="ARBA" id="ARBA00009775"/>
    </source>
</evidence>
<reference evidence="13 14" key="1">
    <citation type="journal article" date="2018" name="Front. Microbiol.">
        <title>Prospects for Fungal Bioremediation of Acidic Radioactive Waste Sites: Characterization and Genome Sequence of Rhodotorula taiwanensis MD1149.</title>
        <authorList>
            <person name="Tkavc R."/>
            <person name="Matrosova V.Y."/>
            <person name="Grichenko O.E."/>
            <person name="Gostincar C."/>
            <person name="Volpe R.P."/>
            <person name="Klimenkova P."/>
            <person name="Gaidamakova E.K."/>
            <person name="Zhou C.E."/>
            <person name="Stewart B.J."/>
            <person name="Lyman M.G."/>
            <person name="Malfatti S.A."/>
            <person name="Rubinfeld B."/>
            <person name="Courtot M."/>
            <person name="Singh J."/>
            <person name="Dalgard C.L."/>
            <person name="Hamilton T."/>
            <person name="Frey K.G."/>
            <person name="Gunde-Cimerman N."/>
            <person name="Dugan L."/>
            <person name="Daly M.J."/>
        </authorList>
    </citation>
    <scope>NUCLEOTIDE SEQUENCE [LARGE SCALE GENOMIC DNA]</scope>
    <source>
        <strain evidence="13 14">MD1149</strain>
    </source>
</reference>
<comment type="subcellular location">
    <subcellularLocation>
        <location evidence="10">Mitochondrion matrix</location>
    </subcellularLocation>
    <subcellularLocation>
        <location evidence="10">Nucleus</location>
    </subcellularLocation>
    <subcellularLocation>
        <location evidence="10">Cytoplasm</location>
    </subcellularLocation>
    <text evidence="10">Predominantly in the mitochondria and in the nucleus.</text>
</comment>
<evidence type="ECO:0000259" key="12">
    <source>
        <dbReference type="PROSITE" id="PS51684"/>
    </source>
</evidence>
<dbReference type="STRING" id="741276.A0A2S5B419"/>
<keyword evidence="5 10" id="KW-0949">S-adenosyl-L-methionine</keyword>
<sequence length="560" mass="62992">MLTRRFPQLSPFLTRLATSAAMQNPTLEPPVHREMSQLDRDAFSKQLTLLAARLPATKTTQFMHKDAKDYVLRLRGIGPVNPDPSEQHRRVLLRTGDRGMLRMRGNRERSETDKGLHTAALPSELLELVKNSGGEVVEHEVQLGYDFWTADQILQAVLPEDLLDESPTAFTQVGHIAHLNLRDQYLPHRHLIGQVILDKNKTLRTVVNKLDMIDNVYRNFQMEVLAGDADFEVEMSEHDCKFRFDFSKVYWNSRLQTEHARLVETFKTSEVIVDGFAGVGPFAVPAGKKGCAVLASDLNPASAEALAGNVKLNKVRLVKEQGQSVLRDHAREEEADMQALQVEGNVRTWNEDGRDFIRQSVLRVWNDPFPEYVPPLSSRERSRRARAEREARAAATAGANAKADAVSSDPTTSRQEEPSSASPSVKHNSAAPTTLTPAATSTELRRTRRLPSHYIMNLPASALTFLDAFRGLFRPLYERIGEEEALKAVAEDGGLPIVHCYCFTKEIEGAEEDICQRATEVLGFKVHPGLQDFAVRFVRDVAPKKEMYCLEFRLTEEMVR</sequence>
<dbReference type="Gene3D" id="3.40.50.150">
    <property type="entry name" value="Vaccinia Virus protein VP39"/>
    <property type="match status" value="1"/>
</dbReference>
<dbReference type="FunFam" id="3.30.300.110:FF:000001">
    <property type="entry name" value="tRNA (guanine(37)-N1)-methyltransferase"/>
    <property type="match status" value="1"/>
</dbReference>
<dbReference type="OrthoDB" id="408788at2759"/>
<dbReference type="EMBL" id="PJQD01000085">
    <property type="protein sequence ID" value="POY71506.1"/>
    <property type="molecule type" value="Genomic_DNA"/>
</dbReference>
<evidence type="ECO:0000256" key="2">
    <source>
        <dbReference type="ARBA" id="ARBA00022490"/>
    </source>
</evidence>
<comment type="subunit">
    <text evidence="10">Monomer.</text>
</comment>
<comment type="function">
    <text evidence="10">Specifically methylates the N1 position of guanosine-37 in various cytoplasmic and mitochondrial tRNAs. Methylation is not dependent on the nature of the nucleoside 5' of the target nucleoside. This is the first step in the biosynthesis of wybutosine (yW), a modified base adjacent to the anticodon of tRNAs and required for accurate decoding.</text>
</comment>
<dbReference type="Gene3D" id="3.30.300.110">
    <property type="entry name" value="Met-10+ protein-like domains"/>
    <property type="match status" value="1"/>
</dbReference>
<evidence type="ECO:0000256" key="7">
    <source>
        <dbReference type="ARBA" id="ARBA00023128"/>
    </source>
</evidence>
<evidence type="ECO:0000256" key="11">
    <source>
        <dbReference type="SAM" id="MobiDB-lite"/>
    </source>
</evidence>
<evidence type="ECO:0000256" key="4">
    <source>
        <dbReference type="ARBA" id="ARBA00022679"/>
    </source>
</evidence>
<evidence type="ECO:0000313" key="14">
    <source>
        <dbReference type="Proteomes" id="UP000237144"/>
    </source>
</evidence>
<keyword evidence="4 10" id="KW-0808">Transferase</keyword>
<dbReference type="PANTHER" id="PTHR23245:SF36">
    <property type="entry name" value="TRNA (GUANINE(37)-N1)-METHYLTRANSFERASE"/>
    <property type="match status" value="1"/>
</dbReference>
<keyword evidence="2 10" id="KW-0963">Cytoplasm</keyword>
<feature type="compositionally biased region" description="Polar residues" evidence="11">
    <location>
        <begin position="408"/>
        <end position="427"/>
    </location>
</feature>
<evidence type="ECO:0000313" key="13">
    <source>
        <dbReference type="EMBL" id="POY71506.1"/>
    </source>
</evidence>
<evidence type="ECO:0000256" key="3">
    <source>
        <dbReference type="ARBA" id="ARBA00022603"/>
    </source>
</evidence>
<keyword evidence="6 10" id="KW-0819">tRNA processing</keyword>
<dbReference type="EC" id="2.1.1.228" evidence="10"/>
<dbReference type="AlphaFoldDB" id="A0A2S5B419"/>
<feature type="compositionally biased region" description="Low complexity" evidence="11">
    <location>
        <begin position="393"/>
        <end position="405"/>
    </location>
</feature>
<dbReference type="InterPro" id="IPR025792">
    <property type="entry name" value="tRNA_Gua_MeTrfase_euk"/>
</dbReference>
<feature type="binding site" evidence="10">
    <location>
        <position position="259"/>
    </location>
    <ligand>
        <name>S-adenosyl-L-methionine</name>
        <dbReference type="ChEBI" id="CHEBI:59789"/>
    </ligand>
</feature>
<dbReference type="GO" id="GO:0005759">
    <property type="term" value="C:mitochondrial matrix"/>
    <property type="evidence" value="ECO:0007669"/>
    <property type="project" value="UniProtKB-SubCell"/>
</dbReference>
<comment type="similarity">
    <text evidence="10">Belongs to the TRM5 / TYW2 family.</text>
</comment>
<dbReference type="SUPFAM" id="SSF53335">
    <property type="entry name" value="S-adenosyl-L-methionine-dependent methyltransferases"/>
    <property type="match status" value="1"/>
</dbReference>
<dbReference type="Pfam" id="PF25133">
    <property type="entry name" value="TYW2_N_2"/>
    <property type="match status" value="1"/>
</dbReference>
<evidence type="ECO:0000256" key="8">
    <source>
        <dbReference type="ARBA" id="ARBA00023242"/>
    </source>
</evidence>
<protein>
    <recommendedName>
        <fullName evidence="10">tRNA (guanine(37)-N1)-methyltransferase</fullName>
        <ecNumber evidence="10">2.1.1.228</ecNumber>
    </recommendedName>
    <alternativeName>
        <fullName evidence="10">M1G-methyltransferase</fullName>
    </alternativeName>
    <alternativeName>
        <fullName evidence="10">tRNA [GM37] methyltransferase</fullName>
    </alternativeName>
    <alternativeName>
        <fullName evidence="10">tRNA methyltransferase 5</fullName>
    </alternativeName>
</protein>